<reference evidence="2" key="2">
    <citation type="submission" date="2020-09" db="EMBL/GenBank/DDBJ databases">
        <authorList>
            <person name="Sun Q."/>
            <person name="Ohkuma M."/>
        </authorList>
    </citation>
    <scope>NUCLEOTIDE SEQUENCE</scope>
    <source>
        <strain evidence="2">JCM 17820</strain>
    </source>
</reference>
<dbReference type="EMBL" id="BMOU01000006">
    <property type="protein sequence ID" value="GGO00975.1"/>
    <property type="molecule type" value="Genomic_DNA"/>
</dbReference>
<protein>
    <submittedName>
        <fullName evidence="2">Uncharacterized protein</fullName>
    </submittedName>
</protein>
<keyword evidence="1" id="KW-0472">Membrane</keyword>
<gene>
    <name evidence="2" type="ORF">GCM10009030_34180</name>
</gene>
<feature type="transmembrane region" description="Helical" evidence="1">
    <location>
        <begin position="9"/>
        <end position="29"/>
    </location>
</feature>
<sequence length="127" mass="13366">MPPEAVTDAVIGVALAGFFLFTGTASWYFPTVFLRLFDGDDVSPWPQLLFTPAAYVGAYVLSLTIGLGLYAVHGVVALCIGAAVVCRHRRSTANPDSLWPPRWTGQALVALGAGLALFSVVRTLGAA</sequence>
<evidence type="ECO:0000256" key="1">
    <source>
        <dbReference type="SAM" id="Phobius"/>
    </source>
</evidence>
<keyword evidence="3" id="KW-1185">Reference proteome</keyword>
<dbReference type="RefSeq" id="WP_189000976.1">
    <property type="nucleotide sequence ID" value="NZ_BMOU01000006.1"/>
</dbReference>
<dbReference type="AlphaFoldDB" id="A0A830GTC5"/>
<accession>A0A830GTC5</accession>
<evidence type="ECO:0000313" key="2">
    <source>
        <dbReference type="EMBL" id="GGO00975.1"/>
    </source>
</evidence>
<name>A0A830GTC5_9EURY</name>
<comment type="caution">
    <text evidence="2">The sequence shown here is derived from an EMBL/GenBank/DDBJ whole genome shotgun (WGS) entry which is preliminary data.</text>
</comment>
<keyword evidence="1" id="KW-0812">Transmembrane</keyword>
<organism evidence="2 3">
    <name type="scientific">Haloarcula pellucida</name>
    <dbReference type="NCBI Taxonomy" id="1427151"/>
    <lineage>
        <taxon>Archaea</taxon>
        <taxon>Methanobacteriati</taxon>
        <taxon>Methanobacteriota</taxon>
        <taxon>Stenosarchaea group</taxon>
        <taxon>Halobacteria</taxon>
        <taxon>Halobacteriales</taxon>
        <taxon>Haloarculaceae</taxon>
        <taxon>Haloarcula</taxon>
    </lineage>
</organism>
<keyword evidence="1" id="KW-1133">Transmembrane helix</keyword>
<feature type="transmembrane region" description="Helical" evidence="1">
    <location>
        <begin position="107"/>
        <end position="125"/>
    </location>
</feature>
<feature type="transmembrane region" description="Helical" evidence="1">
    <location>
        <begin position="53"/>
        <end position="86"/>
    </location>
</feature>
<reference evidence="2" key="1">
    <citation type="journal article" date="2014" name="Int. J. Syst. Evol. Microbiol.">
        <title>Complete genome sequence of Corynebacterium casei LMG S-19264T (=DSM 44701T), isolated from a smear-ripened cheese.</title>
        <authorList>
            <consortium name="US DOE Joint Genome Institute (JGI-PGF)"/>
            <person name="Walter F."/>
            <person name="Albersmeier A."/>
            <person name="Kalinowski J."/>
            <person name="Ruckert C."/>
        </authorList>
    </citation>
    <scope>NUCLEOTIDE SEQUENCE</scope>
    <source>
        <strain evidence="2">JCM 17820</strain>
    </source>
</reference>
<dbReference type="Proteomes" id="UP000605784">
    <property type="component" value="Unassembled WGS sequence"/>
</dbReference>
<evidence type="ECO:0000313" key="3">
    <source>
        <dbReference type="Proteomes" id="UP000605784"/>
    </source>
</evidence>
<proteinExistence type="predicted"/>